<proteinExistence type="predicted"/>
<dbReference type="OrthoDB" id="9802846at2"/>
<dbReference type="Gene3D" id="3.10.450.40">
    <property type="match status" value="1"/>
</dbReference>
<dbReference type="EMBL" id="CP029347">
    <property type="protein sequence ID" value="AWL12810.1"/>
    <property type="molecule type" value="Genomic_DNA"/>
</dbReference>
<organism evidence="1 2">
    <name type="scientific">Saliniradius amylolyticus</name>
    <dbReference type="NCBI Taxonomy" id="2183582"/>
    <lineage>
        <taxon>Bacteria</taxon>
        <taxon>Pseudomonadati</taxon>
        <taxon>Pseudomonadota</taxon>
        <taxon>Gammaproteobacteria</taxon>
        <taxon>Alteromonadales</taxon>
        <taxon>Alteromonadaceae</taxon>
        <taxon>Saliniradius</taxon>
    </lineage>
</organism>
<protein>
    <recommendedName>
        <fullName evidence="3">IraD/Gp25-like domain-containing protein</fullName>
    </recommendedName>
</protein>
<sequence>MAAGMNESNGAMITGLAELKQRIQRCLRTRKGTLPLRPLFGSNLPELIDAKMTPGFDVDVYAEVAATLAEPANEFRDEFTLHRSYLEIDGHNTVITLEGEYLISGEPVTLEGVRPWA</sequence>
<dbReference type="SUPFAM" id="SSF160719">
    <property type="entry name" value="gpW/gp25-like"/>
    <property type="match status" value="1"/>
</dbReference>
<accession>A0A2S2E6D5</accession>
<dbReference type="Proteomes" id="UP000245728">
    <property type="component" value="Chromosome"/>
</dbReference>
<reference evidence="1 2" key="1">
    <citation type="submission" date="2018-05" db="EMBL/GenBank/DDBJ databases">
        <title>Salinimonas sp. HMF8227 Genome sequencing and assembly.</title>
        <authorList>
            <person name="Kang H."/>
            <person name="Kang J."/>
            <person name="Cha I."/>
            <person name="Kim H."/>
            <person name="Joh K."/>
        </authorList>
    </citation>
    <scope>NUCLEOTIDE SEQUENCE [LARGE SCALE GENOMIC DNA]</scope>
    <source>
        <strain evidence="1 2">HMF8227</strain>
    </source>
</reference>
<keyword evidence="2" id="KW-1185">Reference proteome</keyword>
<dbReference type="AlphaFoldDB" id="A0A2S2E6D5"/>
<dbReference type="KEGG" id="salh:HMF8227_02358"/>
<name>A0A2S2E6D5_9ALTE</name>
<gene>
    <name evidence="1" type="ORF">HMF8227_02358</name>
</gene>
<evidence type="ECO:0000313" key="2">
    <source>
        <dbReference type="Proteomes" id="UP000245728"/>
    </source>
</evidence>
<evidence type="ECO:0000313" key="1">
    <source>
        <dbReference type="EMBL" id="AWL12810.1"/>
    </source>
</evidence>
<evidence type="ECO:0008006" key="3">
    <source>
        <dbReference type="Google" id="ProtNLM"/>
    </source>
</evidence>